<dbReference type="Gene3D" id="2.60.40.3330">
    <property type="match status" value="1"/>
</dbReference>
<comment type="caution">
    <text evidence="6">The sequence shown here is derived from an EMBL/GenBank/DDBJ whole genome shotgun (WGS) entry which is preliminary data.</text>
</comment>
<keyword evidence="4" id="KW-0732">Signal</keyword>
<dbReference type="PANTHER" id="PTHR21700">
    <property type="entry name" value="TRANSTHYRETIN-LIKE FAMILY PROTEIN-RELATED"/>
    <property type="match status" value="1"/>
</dbReference>
<dbReference type="AlphaFoldDB" id="A0A2G5T7J5"/>
<dbReference type="PANTHER" id="PTHR21700:SF43">
    <property type="entry name" value="TRANSTHYRETIN-RELATED FAMILY DOMAIN-RELATED"/>
    <property type="match status" value="1"/>
</dbReference>
<evidence type="ECO:0000256" key="5">
    <source>
        <dbReference type="SAM" id="Phobius"/>
    </source>
</evidence>
<comment type="subcellular location">
    <subcellularLocation>
        <location evidence="1">Secreted</location>
    </subcellularLocation>
</comment>
<keyword evidence="5" id="KW-0812">Transmembrane</keyword>
<organism evidence="6 7">
    <name type="scientific">Caenorhabditis nigoni</name>
    <dbReference type="NCBI Taxonomy" id="1611254"/>
    <lineage>
        <taxon>Eukaryota</taxon>
        <taxon>Metazoa</taxon>
        <taxon>Ecdysozoa</taxon>
        <taxon>Nematoda</taxon>
        <taxon>Chromadorea</taxon>
        <taxon>Rhabditida</taxon>
        <taxon>Rhabditina</taxon>
        <taxon>Rhabditomorpha</taxon>
        <taxon>Rhabditoidea</taxon>
        <taxon>Rhabditidae</taxon>
        <taxon>Peloderinae</taxon>
        <taxon>Caenorhabditis</taxon>
    </lineage>
</organism>
<evidence type="ECO:0000256" key="1">
    <source>
        <dbReference type="ARBA" id="ARBA00004613"/>
    </source>
</evidence>
<accession>A0A2G5T7J5</accession>
<dbReference type="Pfam" id="PF01060">
    <property type="entry name" value="TTR-52"/>
    <property type="match status" value="1"/>
</dbReference>
<sequence length="201" mass="22712">MTWNFEKSTYSMCQNLNKHVSNTFSRIFLRVSSLQRKKKTNDMIKQLLLITLLTPISVALLTDQGSFFVRGILTCNGNAYSKMPIETFEKNYIFKDDLLTTTTTNDDGSFYIKYSGKDLVFFNPYIYVPNYCLSETYNGLKCTTGAMMIQIPREYISASLAPDSEFVVGEIDMAKDVPFEAQGLARIFGGALVNTHDCMAV</sequence>
<reference evidence="7" key="1">
    <citation type="submission" date="2017-10" db="EMBL/GenBank/DDBJ databases">
        <title>Rapid genome shrinkage in a self-fertile nematode reveals novel sperm competition proteins.</title>
        <authorList>
            <person name="Yin D."/>
            <person name="Schwarz E.M."/>
            <person name="Thomas C.G."/>
            <person name="Felde R.L."/>
            <person name="Korf I.F."/>
            <person name="Cutter A.D."/>
            <person name="Schartner C.M."/>
            <person name="Ralston E.J."/>
            <person name="Meyer B.J."/>
            <person name="Haag E.S."/>
        </authorList>
    </citation>
    <scope>NUCLEOTIDE SEQUENCE [LARGE SCALE GENOMIC DNA]</scope>
    <source>
        <strain evidence="7">JU1422</strain>
    </source>
</reference>
<keyword evidence="3" id="KW-0964">Secreted</keyword>
<dbReference type="InterPro" id="IPR001534">
    <property type="entry name" value="Transthyretin-like"/>
</dbReference>
<dbReference type="OrthoDB" id="5820248at2759"/>
<proteinExistence type="inferred from homology"/>
<keyword evidence="7" id="KW-1185">Reference proteome</keyword>
<name>A0A2G5T7J5_9PELO</name>
<keyword evidence="5" id="KW-0472">Membrane</keyword>
<feature type="transmembrane region" description="Helical" evidence="5">
    <location>
        <begin position="43"/>
        <end position="62"/>
    </location>
</feature>
<dbReference type="GO" id="GO:0005576">
    <property type="term" value="C:extracellular region"/>
    <property type="evidence" value="ECO:0007669"/>
    <property type="project" value="UniProtKB-SubCell"/>
</dbReference>
<evidence type="ECO:0000256" key="2">
    <source>
        <dbReference type="ARBA" id="ARBA00010112"/>
    </source>
</evidence>
<evidence type="ECO:0000313" key="7">
    <source>
        <dbReference type="Proteomes" id="UP000230233"/>
    </source>
</evidence>
<dbReference type="GO" id="GO:0009986">
    <property type="term" value="C:cell surface"/>
    <property type="evidence" value="ECO:0007669"/>
    <property type="project" value="InterPro"/>
</dbReference>
<evidence type="ECO:0000256" key="3">
    <source>
        <dbReference type="ARBA" id="ARBA00022525"/>
    </source>
</evidence>
<evidence type="ECO:0000256" key="4">
    <source>
        <dbReference type="ARBA" id="ARBA00022729"/>
    </source>
</evidence>
<dbReference type="STRING" id="1611254.A0A2G5T7J5"/>
<evidence type="ECO:0000313" key="6">
    <source>
        <dbReference type="EMBL" id="PIC23066.1"/>
    </source>
</evidence>
<gene>
    <name evidence="6" type="primary">Cnig_chr_V.g16894</name>
    <name evidence="6" type="ORF">B9Z55_016894</name>
</gene>
<protein>
    <submittedName>
        <fullName evidence="6">Uncharacterized protein</fullName>
    </submittedName>
</protein>
<dbReference type="EMBL" id="PDUG01000005">
    <property type="protein sequence ID" value="PIC23066.1"/>
    <property type="molecule type" value="Genomic_DNA"/>
</dbReference>
<keyword evidence="5" id="KW-1133">Transmembrane helix</keyword>
<dbReference type="InterPro" id="IPR038479">
    <property type="entry name" value="Transthyretin-like_sf"/>
</dbReference>
<comment type="similarity">
    <text evidence="2">Belongs to the nematode transthyretin-like family.</text>
</comment>
<dbReference type="Proteomes" id="UP000230233">
    <property type="component" value="Chromosome V"/>
</dbReference>